<dbReference type="KEGG" id="vgu:HYG85_08740"/>
<dbReference type="NCBIfam" id="TIGR03506">
    <property type="entry name" value="FlgEFG_subfam"/>
    <property type="match status" value="2"/>
</dbReference>
<evidence type="ECO:0000313" key="6">
    <source>
        <dbReference type="EMBL" id="QUH29004.1"/>
    </source>
</evidence>
<dbReference type="Proteomes" id="UP000677305">
    <property type="component" value="Chromosome"/>
</dbReference>
<gene>
    <name evidence="6" type="ORF">HYG85_08740</name>
</gene>
<dbReference type="GO" id="GO:0009425">
    <property type="term" value="C:bacterial-type flagellum basal body"/>
    <property type="evidence" value="ECO:0007669"/>
    <property type="project" value="UniProtKB-SubCell"/>
</dbReference>
<dbReference type="SUPFAM" id="SSF117143">
    <property type="entry name" value="Flagellar hook protein flgE"/>
    <property type="match status" value="1"/>
</dbReference>
<feature type="domain" description="Flagellar hook protein FlgE/F/G-like D1" evidence="5">
    <location>
        <begin position="94"/>
        <end position="163"/>
    </location>
</feature>
<evidence type="ECO:0000259" key="3">
    <source>
        <dbReference type="Pfam" id="PF00460"/>
    </source>
</evidence>
<keyword evidence="6" id="KW-0282">Flagellum</keyword>
<feature type="domain" description="Flagellar basal-body/hook protein C-terminal" evidence="4">
    <location>
        <begin position="208"/>
        <end position="251"/>
    </location>
</feature>
<name>A0A8J8SBU2_9FIRM</name>
<evidence type="ECO:0000259" key="5">
    <source>
        <dbReference type="Pfam" id="PF22692"/>
    </source>
</evidence>
<dbReference type="Pfam" id="PF06429">
    <property type="entry name" value="Flg_bbr_C"/>
    <property type="match status" value="1"/>
</dbReference>
<dbReference type="OrthoDB" id="9804559at2"/>
<comment type="similarity">
    <text evidence="1 2">Belongs to the flagella basal body rod proteins family.</text>
</comment>
<dbReference type="InterPro" id="IPR010930">
    <property type="entry name" value="Flg_bb/hook_C_dom"/>
</dbReference>
<dbReference type="PANTHER" id="PTHR30435:SF19">
    <property type="entry name" value="FLAGELLAR BASAL-BODY ROD PROTEIN FLGG"/>
    <property type="match status" value="1"/>
</dbReference>
<sequence length="256" mass="27982">MVRGLYTASNGMIAQQEKMDIISNNLANVNTTGFKKDGVVIESFDSVLTQKVNDTSVPGNETIGKMTLGCRVGRVYTDNSQGGATPTNDPYNVAILGAGMLNIGIEDADGNLQTKYTRDGSFTISTDGTLMTKEGNYVLGQNGKIVLPSGSNNVRISENGTIFYNDKEIDKLLLTDFENPESLRKTGDNLYKRTEETKESSFGGKILQGYLESSNVNTVKEMVDMISVMRTYEANQKVIQTQDETLKKAVNEVGRL</sequence>
<reference evidence="6 7" key="1">
    <citation type="submission" date="2020-07" db="EMBL/GenBank/DDBJ databases">
        <title>Vallitalea guaymasensis genome.</title>
        <authorList>
            <person name="Postec A."/>
        </authorList>
    </citation>
    <scope>NUCLEOTIDE SEQUENCE [LARGE SCALE GENOMIC DNA]</scope>
    <source>
        <strain evidence="6 7">Ra1766G1</strain>
    </source>
</reference>
<feature type="domain" description="Flagellar basal body rod protein N-terminal" evidence="3">
    <location>
        <begin position="5"/>
        <end position="35"/>
    </location>
</feature>
<dbReference type="InterPro" id="IPR053967">
    <property type="entry name" value="LlgE_F_G-like_D1"/>
</dbReference>
<dbReference type="Pfam" id="PF00460">
    <property type="entry name" value="Flg_bb_rod"/>
    <property type="match status" value="1"/>
</dbReference>
<comment type="subcellular location">
    <subcellularLocation>
        <location evidence="2">Bacterial flagellum basal body</location>
    </subcellularLocation>
</comment>
<dbReference type="Pfam" id="PF22692">
    <property type="entry name" value="LlgE_F_G_D1"/>
    <property type="match status" value="1"/>
</dbReference>
<dbReference type="InterPro" id="IPR020013">
    <property type="entry name" value="Flagellar_FlgE/F/G"/>
</dbReference>
<organism evidence="6 7">
    <name type="scientific">Vallitalea guaymasensis</name>
    <dbReference type="NCBI Taxonomy" id="1185412"/>
    <lineage>
        <taxon>Bacteria</taxon>
        <taxon>Bacillati</taxon>
        <taxon>Bacillota</taxon>
        <taxon>Clostridia</taxon>
        <taxon>Lachnospirales</taxon>
        <taxon>Vallitaleaceae</taxon>
        <taxon>Vallitalea</taxon>
    </lineage>
</organism>
<dbReference type="PANTHER" id="PTHR30435">
    <property type="entry name" value="FLAGELLAR PROTEIN"/>
    <property type="match status" value="1"/>
</dbReference>
<dbReference type="GO" id="GO:0071978">
    <property type="term" value="P:bacterial-type flagellum-dependent swarming motility"/>
    <property type="evidence" value="ECO:0007669"/>
    <property type="project" value="TreeGrafter"/>
</dbReference>
<dbReference type="RefSeq" id="WP_113672595.1">
    <property type="nucleotide sequence ID" value="NZ_CAJXUH010000002.1"/>
</dbReference>
<evidence type="ECO:0000256" key="2">
    <source>
        <dbReference type="RuleBase" id="RU362116"/>
    </source>
</evidence>
<keyword evidence="2" id="KW-0975">Bacterial flagellum</keyword>
<dbReference type="InterPro" id="IPR019776">
    <property type="entry name" value="Flagellar_basal_body_rod_CS"/>
</dbReference>
<evidence type="ECO:0000259" key="4">
    <source>
        <dbReference type="Pfam" id="PF06429"/>
    </source>
</evidence>
<keyword evidence="6" id="KW-0969">Cilium</keyword>
<keyword evidence="6" id="KW-0966">Cell projection</keyword>
<proteinExistence type="inferred from homology"/>
<accession>A0A8J8SBU2</accession>
<dbReference type="AlphaFoldDB" id="A0A8J8SBU2"/>
<dbReference type="PROSITE" id="PS00588">
    <property type="entry name" value="FLAGELLA_BB_ROD"/>
    <property type="match status" value="1"/>
</dbReference>
<evidence type="ECO:0000256" key="1">
    <source>
        <dbReference type="ARBA" id="ARBA00009677"/>
    </source>
</evidence>
<dbReference type="EMBL" id="CP058561">
    <property type="protein sequence ID" value="QUH29004.1"/>
    <property type="molecule type" value="Genomic_DNA"/>
</dbReference>
<evidence type="ECO:0000313" key="7">
    <source>
        <dbReference type="Proteomes" id="UP000677305"/>
    </source>
</evidence>
<protein>
    <submittedName>
        <fullName evidence="6">Flagellar hook-basal body protein</fullName>
    </submittedName>
</protein>
<dbReference type="InterPro" id="IPR001444">
    <property type="entry name" value="Flag_bb_rod_N"/>
</dbReference>
<dbReference type="InterPro" id="IPR037925">
    <property type="entry name" value="FlgE/F/G-like"/>
</dbReference>
<keyword evidence="7" id="KW-1185">Reference proteome</keyword>